<feature type="region of interest" description="Disordered" evidence="1">
    <location>
        <begin position="48"/>
        <end position="83"/>
    </location>
</feature>
<name>A0ABV0QL47_9TELE</name>
<keyword evidence="3" id="KW-1185">Reference proteome</keyword>
<dbReference type="Proteomes" id="UP001434883">
    <property type="component" value="Unassembled WGS sequence"/>
</dbReference>
<sequence length="135" mass="14446">DITHLFFFVSSYLLMSGEDAKDAPVHPGPAVMSFSAVGRHGDCSGAGVPLHAAADHPSEDAAAAPPLQPQRASECEQQAPVSSGQSAGSIFYYQRSSELEYLTRLMLGEEHCETPAGNCSTLTFTFFYIFQVDGL</sequence>
<reference evidence="2 3" key="1">
    <citation type="submission" date="2021-06" db="EMBL/GenBank/DDBJ databases">
        <authorList>
            <person name="Palmer J.M."/>
        </authorList>
    </citation>
    <scope>NUCLEOTIDE SEQUENCE [LARGE SCALE GENOMIC DNA]</scope>
    <source>
        <strain evidence="2 3">XC_2019</strain>
        <tissue evidence="2">Muscle</tissue>
    </source>
</reference>
<feature type="non-terminal residue" evidence="2">
    <location>
        <position position="1"/>
    </location>
</feature>
<comment type="caution">
    <text evidence="2">The sequence shown here is derived from an EMBL/GenBank/DDBJ whole genome shotgun (WGS) entry which is preliminary data.</text>
</comment>
<feature type="compositionally biased region" description="Low complexity" evidence="1">
    <location>
        <begin position="60"/>
        <end position="72"/>
    </location>
</feature>
<accession>A0ABV0QL47</accession>
<evidence type="ECO:0000313" key="2">
    <source>
        <dbReference type="EMBL" id="MEQ2196116.1"/>
    </source>
</evidence>
<proteinExistence type="predicted"/>
<organism evidence="2 3">
    <name type="scientific">Xenoophorus captivus</name>
    <dbReference type="NCBI Taxonomy" id="1517983"/>
    <lineage>
        <taxon>Eukaryota</taxon>
        <taxon>Metazoa</taxon>
        <taxon>Chordata</taxon>
        <taxon>Craniata</taxon>
        <taxon>Vertebrata</taxon>
        <taxon>Euteleostomi</taxon>
        <taxon>Actinopterygii</taxon>
        <taxon>Neopterygii</taxon>
        <taxon>Teleostei</taxon>
        <taxon>Neoteleostei</taxon>
        <taxon>Acanthomorphata</taxon>
        <taxon>Ovalentaria</taxon>
        <taxon>Atherinomorphae</taxon>
        <taxon>Cyprinodontiformes</taxon>
        <taxon>Goodeidae</taxon>
        <taxon>Xenoophorus</taxon>
    </lineage>
</organism>
<protein>
    <submittedName>
        <fullName evidence="2">Uncharacterized protein</fullName>
    </submittedName>
</protein>
<evidence type="ECO:0000313" key="3">
    <source>
        <dbReference type="Proteomes" id="UP001434883"/>
    </source>
</evidence>
<evidence type="ECO:0000256" key="1">
    <source>
        <dbReference type="SAM" id="MobiDB-lite"/>
    </source>
</evidence>
<dbReference type="EMBL" id="JAHRIN010014058">
    <property type="protein sequence ID" value="MEQ2196116.1"/>
    <property type="molecule type" value="Genomic_DNA"/>
</dbReference>
<gene>
    <name evidence="2" type="ORF">XENOCAPTIV_024304</name>
</gene>